<evidence type="ECO:0000256" key="1">
    <source>
        <dbReference type="ARBA" id="ARBA00022612"/>
    </source>
</evidence>
<proteinExistence type="predicted"/>
<evidence type="ECO:0000256" key="2">
    <source>
        <dbReference type="SAM" id="Coils"/>
    </source>
</evidence>
<evidence type="ECO:0000313" key="5">
    <source>
        <dbReference type="EMBL" id="EKF51713.1"/>
    </source>
</evidence>
<name>K2NVY1_9LACT</name>
<dbReference type="RefSeq" id="WP_003135305.1">
    <property type="nucleotide sequence ID" value="NZ_AMQS01000011.1"/>
</dbReference>
<evidence type="ECO:0000313" key="6">
    <source>
        <dbReference type="Proteomes" id="UP000006787"/>
    </source>
</evidence>
<reference evidence="5 6" key="1">
    <citation type="journal article" date="2012" name="J. Bacteriol.">
        <title>Genome Sequence of the Bacteriocin-Producing Strain Lactococcus garvieae DCC43.</title>
        <authorList>
            <person name="Gabrielsen C."/>
            <person name="Brede D.A."/>
            <person name="Hernandez P.E."/>
            <person name="Nes I.F."/>
            <person name="Diep D.B."/>
        </authorList>
    </citation>
    <scope>NUCLEOTIDE SEQUENCE [LARGE SCALE GENOMIC DNA]</scope>
    <source>
        <strain evidence="5 6">DCC43</strain>
    </source>
</reference>
<dbReference type="EMBL" id="AMQS01000011">
    <property type="protein sequence ID" value="EKF51713.1"/>
    <property type="molecule type" value="Genomic_DNA"/>
</dbReference>
<feature type="domain" description="Phage tail tape measure protein" evidence="4">
    <location>
        <begin position="209"/>
        <end position="413"/>
    </location>
</feature>
<protein>
    <submittedName>
        <fullName evidence="5">Phage tail length tape-measure protein</fullName>
    </submittedName>
</protein>
<evidence type="ECO:0000256" key="3">
    <source>
        <dbReference type="SAM" id="MobiDB-lite"/>
    </source>
</evidence>
<keyword evidence="2" id="KW-0175">Coiled coil</keyword>
<comment type="caution">
    <text evidence="5">The sequence shown here is derived from an EMBL/GenBank/DDBJ whole genome shotgun (WGS) entry which is preliminary data.</text>
</comment>
<dbReference type="eggNOG" id="COG5283">
    <property type="taxonomic scope" value="Bacteria"/>
</dbReference>
<dbReference type="PANTHER" id="PTHR37813:SF1">
    <property type="entry name" value="FELS-2 PROPHAGE PROTEIN"/>
    <property type="match status" value="1"/>
</dbReference>
<accession>K2NVY1</accession>
<feature type="coiled-coil region" evidence="2">
    <location>
        <begin position="1040"/>
        <end position="1067"/>
    </location>
</feature>
<feature type="compositionally biased region" description="Low complexity" evidence="3">
    <location>
        <begin position="1122"/>
        <end position="1140"/>
    </location>
</feature>
<dbReference type="PATRIC" id="fig|1231377.3.peg.894"/>
<sequence>MSDTPLGRMIVELGITDTKFTQGVGGVKAELKSLQNDFKASQTAFKNFGGQIDGVGHPMTKLNTLIDKQKQYVSQLANQYKGSLNKETGEATRATDGYARQLSAAKSQLVQYYAQQKQLANQIKIGAQEQYKQNSIMPKIANGFDTASKKIDAFGNKMMPASVALTGVFYKGVQSAAEFNGKMTEIQALLADDTSPKQLGKNMDILASKSKEWARQYGVDTSSINEGMEEMIKKGYNFNQTLGAMPSVLDASKASGEDFNTVMSSSTSILEQFGLVSKDTATMNKNTQRVTDSLAFVANKTAAGFSDMGNAMEYAGPVSHALGISLEETSAAIGLMSNNGIEGEKAGTALRGALSRLMKPSDTAADAMAKLGINLDAFRKGQLGLPDILDNIKESTQGMTKAQKASLLSIAFGTEAQTGMNILVSQGGDALRNLTKETQNATGYTKKLADQMNNSDKNEFAKAKATIETLSIDLGEKLLPSIVPIVKEASNLADGFSKLDPKTQQLLINMGLIAAASYPASKALSGVTSIVGILPKQMAKWGAVGAGKLALKGLETGAVGASSSLGGLAPVIAGMGPVAIAATAALGAAGLGFAIFELTKGIREQEKEVSKWGTVVGSETSGKLDTLNTKFTNVTSAARNFDIQGTPAIGNVKQAIADLGKAASDSITDTEKALEKGAKAAGLTDKQVKEAKTGLEQQKTNVKTITDQITSIYQNASNAKRGITNEERAIVESNQQKLLETTIRNYGISGDKAKDVMKVFSGDISSMNLDALSQASSNVKKMMDGEVKTYKSGLAALNAAKEAGKLSDSDYNKKREALEAQHNDVMKQYGEDYYNAQNTLFQKTKGLHDTNGYEAIKFTEKMKKTFKSYGLDYQKVMDNVGKSGKKGAKEFGDTSHLIAQYTSNMSKDAKKADDSWNAIVLDPKTGKIKTNAQQVIQDSIKTPQGWAQMKFIAKNANLTTNARETMAKALVANGQWESLKPSEKKLILGNDKVLNAVYSSKESIQAWNNLPAKSKELWAKDQTKAGKDAAQNTMNTLHDVERLLKSKNLTKEQKDQAQKTMDSLKSVQRTLNSKNATLPQKIAAQNTLNSLQGVTRNLTAANKTQSGKNSAQATIDSTRGKSASITASNNASSGVSSAQATLDQIPDRKTTVWDFIANIPNSIRKILHLQSGTPYHQGGLAVVNDQKGPTYKELIKLPNGTSFIPQGRDVMLPLPKGSQVLKARETAKLIPKYANGTGGIPQNAKIFREMNAVQGKLGGVSKTSENSELVKVMKEVLTALKSNNYTQNYDPKIEVTLNVEESSLSKRKVYEDLSQHLGKAMQREMKRKFER</sequence>
<evidence type="ECO:0000259" key="4">
    <source>
        <dbReference type="Pfam" id="PF10145"/>
    </source>
</evidence>
<gene>
    <name evidence="5" type="ORF">C426_0893</name>
</gene>
<feature type="compositionally biased region" description="Polar residues" evidence="3">
    <location>
        <begin position="1100"/>
        <end position="1121"/>
    </location>
</feature>
<keyword evidence="1" id="KW-1188">Viral release from host cell</keyword>
<dbReference type="NCBIfam" id="TIGR01760">
    <property type="entry name" value="tape_meas_TP901"/>
    <property type="match status" value="1"/>
</dbReference>
<feature type="region of interest" description="Disordered" evidence="3">
    <location>
        <begin position="1100"/>
        <end position="1141"/>
    </location>
</feature>
<dbReference type="InterPro" id="IPR010090">
    <property type="entry name" value="Phage_tape_meas"/>
</dbReference>
<dbReference type="Pfam" id="PF10145">
    <property type="entry name" value="PhageMin_Tail"/>
    <property type="match status" value="1"/>
</dbReference>
<dbReference type="PANTHER" id="PTHR37813">
    <property type="entry name" value="FELS-2 PROPHAGE PROTEIN"/>
    <property type="match status" value="1"/>
</dbReference>
<dbReference type="Proteomes" id="UP000006787">
    <property type="component" value="Unassembled WGS sequence"/>
</dbReference>
<organism evidence="5 6">
    <name type="scientific">Lactococcus garvieae DCC43</name>
    <dbReference type="NCBI Taxonomy" id="1231377"/>
    <lineage>
        <taxon>Bacteria</taxon>
        <taxon>Bacillati</taxon>
        <taxon>Bacillota</taxon>
        <taxon>Bacilli</taxon>
        <taxon>Lactobacillales</taxon>
        <taxon>Streptococcaceae</taxon>
        <taxon>Lactococcus</taxon>
    </lineage>
</organism>